<comment type="caution">
    <text evidence="17">The sequence shown here is derived from an EMBL/GenBank/DDBJ whole genome shotgun (WGS) entry which is preliminary data.</text>
</comment>
<dbReference type="Gene3D" id="2.40.37.10">
    <property type="entry name" value="Lyase, Ornithine Decarboxylase, Chain A, domain 1"/>
    <property type="match status" value="1"/>
</dbReference>
<feature type="binding site" evidence="12">
    <location>
        <begin position="290"/>
        <end position="293"/>
    </location>
    <ligand>
        <name>pyridoxal 5'-phosphate</name>
        <dbReference type="ChEBI" id="CHEBI:597326"/>
    </ligand>
</feature>
<evidence type="ECO:0000256" key="4">
    <source>
        <dbReference type="ARBA" id="ARBA00022898"/>
    </source>
</evidence>
<dbReference type="InterPro" id="IPR009006">
    <property type="entry name" value="Ala_racemase/Decarboxylase_C"/>
</dbReference>
<evidence type="ECO:0000256" key="7">
    <source>
        <dbReference type="ARBA" id="ARBA00050464"/>
    </source>
</evidence>
<dbReference type="FunFam" id="2.40.37.10:FF:000003">
    <property type="entry name" value="Diaminopimelate decarboxylase"/>
    <property type="match status" value="1"/>
</dbReference>
<dbReference type="GO" id="GO:0008836">
    <property type="term" value="F:diaminopimelate decarboxylase activity"/>
    <property type="evidence" value="ECO:0007669"/>
    <property type="project" value="UniProtKB-UniRule"/>
</dbReference>
<dbReference type="RefSeq" id="WP_076024566.1">
    <property type="nucleotide sequence ID" value="NZ_JAQFIK010000005.1"/>
</dbReference>
<evidence type="ECO:0000256" key="1">
    <source>
        <dbReference type="ARBA" id="ARBA00001933"/>
    </source>
</evidence>
<accession>A0AA43MAH3</accession>
<keyword evidence="6 12" id="KW-0456">Lyase</keyword>
<evidence type="ECO:0000259" key="15">
    <source>
        <dbReference type="Pfam" id="PF00278"/>
    </source>
</evidence>
<evidence type="ECO:0000256" key="11">
    <source>
        <dbReference type="ARBA" id="ARBA00074972"/>
    </source>
</evidence>
<gene>
    <name evidence="12" type="primary">lysA</name>
    <name evidence="17" type="ORF">M2127_001473</name>
</gene>
<feature type="binding site" evidence="12">
    <location>
        <position position="387"/>
    </location>
    <ligand>
        <name>substrate</name>
    </ligand>
</feature>
<dbReference type="SUPFAM" id="SSF50621">
    <property type="entry name" value="Alanine racemase C-terminal domain-like"/>
    <property type="match status" value="1"/>
</dbReference>
<dbReference type="InterPro" id="IPR000183">
    <property type="entry name" value="Orn/DAP/Arg_de-COase"/>
</dbReference>
<dbReference type="NCBIfam" id="TIGR01048">
    <property type="entry name" value="lysA"/>
    <property type="match status" value="1"/>
</dbReference>
<comment type="similarity">
    <text evidence="9 12">Belongs to the Orn/Lys/Arg decarboxylase class-II family. LysA subfamily.</text>
</comment>
<evidence type="ECO:0000313" key="18">
    <source>
        <dbReference type="Proteomes" id="UP001161160"/>
    </source>
</evidence>
<comment type="subunit">
    <text evidence="12">Homodimer.</text>
</comment>
<name>A0AA43MAH3_9BURK</name>
<evidence type="ECO:0000256" key="13">
    <source>
        <dbReference type="PIRSR" id="PIRSR600183-50"/>
    </source>
</evidence>
<proteinExistence type="inferred from homology"/>
<dbReference type="HAMAP" id="MF_02120">
    <property type="entry name" value="LysA"/>
    <property type="match status" value="1"/>
</dbReference>
<dbReference type="FunFam" id="3.20.20.10:FF:000003">
    <property type="entry name" value="Diaminopimelate decarboxylase"/>
    <property type="match status" value="1"/>
</dbReference>
<dbReference type="PRINTS" id="PR01181">
    <property type="entry name" value="DAPDCRBXLASE"/>
</dbReference>
<keyword evidence="4 12" id="KW-0663">Pyridoxal phosphate</keyword>
<dbReference type="Pfam" id="PF00278">
    <property type="entry name" value="Orn_DAP_Arg_deC"/>
    <property type="match status" value="1"/>
</dbReference>
<protein>
    <recommendedName>
        <fullName evidence="11 12">Diaminopimelate decarboxylase</fullName>
        <shortName evidence="12">DAP decarboxylase</shortName>
        <shortName evidence="12">DAPDC</shortName>
        <ecNumber evidence="10 12">4.1.1.20</ecNumber>
    </recommendedName>
</protein>
<dbReference type="Gene3D" id="3.20.20.10">
    <property type="entry name" value="Alanine racemase"/>
    <property type="match status" value="1"/>
</dbReference>
<feature type="binding site" evidence="12">
    <location>
        <position position="253"/>
    </location>
    <ligand>
        <name>pyridoxal 5'-phosphate</name>
        <dbReference type="ChEBI" id="CHEBI:597326"/>
    </ligand>
</feature>
<evidence type="ECO:0000256" key="5">
    <source>
        <dbReference type="ARBA" id="ARBA00023154"/>
    </source>
</evidence>
<feature type="binding site" evidence="12">
    <location>
        <position position="387"/>
    </location>
    <ligand>
        <name>pyridoxal 5'-phosphate</name>
        <dbReference type="ChEBI" id="CHEBI:597326"/>
    </ligand>
</feature>
<feature type="binding site" evidence="12">
    <location>
        <position position="360"/>
    </location>
    <ligand>
        <name>substrate</name>
    </ligand>
</feature>
<feature type="domain" description="Orn/DAP/Arg decarboxylase 2 N-terminal" evidence="16">
    <location>
        <begin position="59"/>
        <end position="296"/>
    </location>
</feature>
<dbReference type="PANTHER" id="PTHR43727">
    <property type="entry name" value="DIAMINOPIMELATE DECARBOXYLASE"/>
    <property type="match status" value="1"/>
</dbReference>
<dbReference type="InterPro" id="IPR022643">
    <property type="entry name" value="De-COase2_C"/>
</dbReference>
<dbReference type="EMBL" id="JARXYA010000006">
    <property type="protein sequence ID" value="MDH6504168.1"/>
    <property type="molecule type" value="Genomic_DNA"/>
</dbReference>
<dbReference type="GO" id="GO:0009089">
    <property type="term" value="P:lysine biosynthetic process via diaminopimelate"/>
    <property type="evidence" value="ECO:0007669"/>
    <property type="project" value="UniProtKB-UniRule"/>
</dbReference>
<evidence type="ECO:0000313" key="17">
    <source>
        <dbReference type="EMBL" id="MDH6504168.1"/>
    </source>
</evidence>
<feature type="active site" description="Proton donor" evidence="13">
    <location>
        <position position="359"/>
    </location>
</feature>
<dbReference type="PANTHER" id="PTHR43727:SF2">
    <property type="entry name" value="GROUP IV DECARBOXYLASE"/>
    <property type="match status" value="1"/>
</dbReference>
<evidence type="ECO:0000256" key="12">
    <source>
        <dbReference type="HAMAP-Rule" id="MF_02120"/>
    </source>
</evidence>
<sequence length="432" mass="46821">MKSASNPIPNLSGFSERNGSWYAEEIPLSDLASQFGTPLYIYSKKSLTEAFQAYDRACVDPTGHRRARIHYAMKANSNLAVIDCFKKLGAGFDLVSGGELARALAIGADPKSLVFAGVGKSADEIAQALQAGVKCINVESIAELHQINRVAQQLNCRAPISLRVNPDVDAQTHPYISTGLKGNKFGIAYHEVLKTYREAALLSQIDVVGIDCHIGSQITSTSPYLDALDKVLDLVEQLKKEGITIHHLDLGGGLGISYGSETPPDITEFTNTLLDHVAKRGFAYLDVVLEPGRSLVGNAGVLLTQVEYLKPGAEKNFCIVNAAMTELMRPALYEAYHAIVPVQNKNLKSLTYDIVGPVCESGDWLGKDRTLGIEEGDLLAILSAGAYGFVMASNYNTRPKPAEIMVDGDKAYVIRSRENTQDLFSSEARLPD</sequence>
<feature type="binding site" evidence="12">
    <location>
        <position position="293"/>
    </location>
    <ligand>
        <name>substrate</name>
    </ligand>
</feature>
<keyword evidence="5 12" id="KW-0457">Lysine biosynthesis</keyword>
<evidence type="ECO:0000259" key="16">
    <source>
        <dbReference type="Pfam" id="PF02784"/>
    </source>
</evidence>
<comment type="catalytic activity">
    <reaction evidence="7 12 14">
        <text>meso-2,6-diaminopimelate + H(+) = L-lysine + CO2</text>
        <dbReference type="Rhea" id="RHEA:15101"/>
        <dbReference type="ChEBI" id="CHEBI:15378"/>
        <dbReference type="ChEBI" id="CHEBI:16526"/>
        <dbReference type="ChEBI" id="CHEBI:32551"/>
        <dbReference type="ChEBI" id="CHEBI:57791"/>
        <dbReference type="EC" id="4.1.1.20"/>
    </reaction>
</comment>
<comment type="function">
    <text evidence="12">Specifically catalyzes the decarboxylation of meso-diaminopimelate (meso-DAP) to L-lysine.</text>
</comment>
<evidence type="ECO:0000256" key="8">
    <source>
        <dbReference type="ARBA" id="ARBA00060643"/>
    </source>
</evidence>
<dbReference type="GO" id="GO:0030170">
    <property type="term" value="F:pyridoxal phosphate binding"/>
    <property type="evidence" value="ECO:0007669"/>
    <property type="project" value="UniProtKB-UniRule"/>
</dbReference>
<feature type="binding site" evidence="12">
    <location>
        <position position="333"/>
    </location>
    <ligand>
        <name>substrate</name>
    </ligand>
</feature>
<dbReference type="InterPro" id="IPR022657">
    <property type="entry name" value="De-COase2_CS"/>
</dbReference>
<evidence type="ECO:0000256" key="2">
    <source>
        <dbReference type="ARBA" id="ARBA00022605"/>
    </source>
</evidence>
<dbReference type="GeneID" id="83596690"/>
<comment type="pathway">
    <text evidence="8 12 14">Amino-acid biosynthesis; L-lysine biosynthesis via DAP pathway; L-lysine from DL-2,6-diaminopimelate: step 1/1.</text>
</comment>
<feature type="binding site" evidence="12">
    <location>
        <position position="329"/>
    </location>
    <ligand>
        <name>substrate</name>
    </ligand>
</feature>
<dbReference type="PRINTS" id="PR01179">
    <property type="entry name" value="ODADCRBXLASE"/>
</dbReference>
<evidence type="ECO:0000256" key="6">
    <source>
        <dbReference type="ARBA" id="ARBA00023239"/>
    </source>
</evidence>
<evidence type="ECO:0000256" key="14">
    <source>
        <dbReference type="RuleBase" id="RU003738"/>
    </source>
</evidence>
<keyword evidence="18" id="KW-1185">Reference proteome</keyword>
<evidence type="ECO:0000256" key="3">
    <source>
        <dbReference type="ARBA" id="ARBA00022793"/>
    </source>
</evidence>
<organism evidence="17 18">
    <name type="scientific">Polynucleobacter sphagniphilus</name>
    <dbReference type="NCBI Taxonomy" id="1743169"/>
    <lineage>
        <taxon>Bacteria</taxon>
        <taxon>Pseudomonadati</taxon>
        <taxon>Pseudomonadota</taxon>
        <taxon>Betaproteobacteria</taxon>
        <taxon>Burkholderiales</taxon>
        <taxon>Burkholderiaceae</taxon>
        <taxon>Polynucleobacter</taxon>
    </lineage>
</organism>
<dbReference type="AlphaFoldDB" id="A0AA43MAH3"/>
<feature type="modified residue" description="N6-(pyridoxal phosphate)lysine" evidence="12 13">
    <location>
        <position position="74"/>
    </location>
</feature>
<dbReference type="InterPro" id="IPR002986">
    <property type="entry name" value="DAP_deCOOHase_LysA"/>
</dbReference>
<reference evidence="17" key="1">
    <citation type="submission" date="2023-04" db="EMBL/GenBank/DDBJ databases">
        <title>Genome Encyclopedia of Bacteria and Archaea VI: Functional Genomics of Type Strains.</title>
        <authorList>
            <person name="Whitman W."/>
        </authorList>
    </citation>
    <scope>NUCLEOTIDE SEQUENCE</scope>
    <source>
        <strain evidence="17">Enz.4-51</strain>
    </source>
</reference>
<evidence type="ECO:0000256" key="9">
    <source>
        <dbReference type="ARBA" id="ARBA00060983"/>
    </source>
</evidence>
<feature type="domain" description="Orn/DAP/Arg decarboxylase 2 C-terminal" evidence="15">
    <location>
        <begin position="55"/>
        <end position="385"/>
    </location>
</feature>
<keyword evidence="2 12" id="KW-0028">Amino-acid biosynthesis</keyword>
<dbReference type="PROSITE" id="PS00879">
    <property type="entry name" value="ODR_DC_2_2"/>
    <property type="match status" value="1"/>
</dbReference>
<dbReference type="Pfam" id="PF02784">
    <property type="entry name" value="Orn_Arg_deC_N"/>
    <property type="match status" value="1"/>
</dbReference>
<dbReference type="EC" id="4.1.1.20" evidence="10 12"/>
<keyword evidence="3 12" id="KW-0210">Decarboxylase</keyword>
<evidence type="ECO:0000256" key="10">
    <source>
        <dbReference type="ARBA" id="ARBA00066427"/>
    </source>
</evidence>
<dbReference type="InterPro" id="IPR029066">
    <property type="entry name" value="PLP-binding_barrel"/>
</dbReference>
<dbReference type="InterPro" id="IPR022644">
    <property type="entry name" value="De-COase2_N"/>
</dbReference>
<dbReference type="Proteomes" id="UP001161160">
    <property type="component" value="Unassembled WGS sequence"/>
</dbReference>
<comment type="cofactor">
    <cofactor evidence="1 12 13 14">
        <name>pyridoxal 5'-phosphate</name>
        <dbReference type="ChEBI" id="CHEBI:597326"/>
    </cofactor>
</comment>
<dbReference type="CDD" id="cd06828">
    <property type="entry name" value="PLPDE_III_DapDC"/>
    <property type="match status" value="1"/>
</dbReference>
<dbReference type="SUPFAM" id="SSF51419">
    <property type="entry name" value="PLP-binding barrel"/>
    <property type="match status" value="1"/>
</dbReference>